<dbReference type="Pfam" id="PF05277">
    <property type="entry name" value="DUF726"/>
    <property type="match status" value="1"/>
</dbReference>
<sequence>MISYSDRMLNDGVWKVRERLFNKRLDTWGYLSCKNLTVQLISLLTQGLAGIQPIDVPGIQNVDVTELIDGHSSYLWATPRILEQLELDTYFPVFSSSLGKSC</sequence>
<dbReference type="AlphaFoldDB" id="A0AAV9DW86"/>
<evidence type="ECO:0000313" key="5">
    <source>
        <dbReference type="EMBL" id="KAK1304920.1"/>
    </source>
</evidence>
<evidence type="ECO:0000256" key="2">
    <source>
        <dbReference type="ARBA" id="ARBA00022692"/>
    </source>
</evidence>
<keyword evidence="4" id="KW-0472">Membrane</keyword>
<comment type="subcellular location">
    <subcellularLocation>
        <location evidence="1">Membrane</location>
        <topology evidence="1">Multi-pass membrane protein</topology>
    </subcellularLocation>
</comment>
<keyword evidence="3" id="KW-1133">Transmembrane helix</keyword>
<gene>
    <name evidence="5" type="ORF">QJS10_CPB11g00907</name>
</gene>
<reference evidence="5" key="2">
    <citation type="submission" date="2023-06" db="EMBL/GenBank/DDBJ databases">
        <authorList>
            <person name="Ma L."/>
            <person name="Liu K.-W."/>
            <person name="Li Z."/>
            <person name="Hsiao Y.-Y."/>
            <person name="Qi Y."/>
            <person name="Fu T."/>
            <person name="Tang G."/>
            <person name="Zhang D."/>
            <person name="Sun W.-H."/>
            <person name="Liu D.-K."/>
            <person name="Li Y."/>
            <person name="Chen G.-Z."/>
            <person name="Liu X.-D."/>
            <person name="Liao X.-Y."/>
            <person name="Jiang Y.-T."/>
            <person name="Yu X."/>
            <person name="Hao Y."/>
            <person name="Huang J."/>
            <person name="Zhao X.-W."/>
            <person name="Ke S."/>
            <person name="Chen Y.-Y."/>
            <person name="Wu W.-L."/>
            <person name="Hsu J.-L."/>
            <person name="Lin Y.-F."/>
            <person name="Huang M.-D."/>
            <person name="Li C.-Y."/>
            <person name="Huang L."/>
            <person name="Wang Z.-W."/>
            <person name="Zhao X."/>
            <person name="Zhong W.-Y."/>
            <person name="Peng D.-H."/>
            <person name="Ahmad S."/>
            <person name="Lan S."/>
            <person name="Zhang J.-S."/>
            <person name="Tsai W.-C."/>
            <person name="Van De Peer Y."/>
            <person name="Liu Z.-J."/>
        </authorList>
    </citation>
    <scope>NUCLEOTIDE SEQUENCE</scope>
    <source>
        <strain evidence="5">CP</strain>
        <tissue evidence="5">Leaves</tissue>
    </source>
</reference>
<evidence type="ECO:0000256" key="1">
    <source>
        <dbReference type="ARBA" id="ARBA00004141"/>
    </source>
</evidence>
<protein>
    <submittedName>
        <fullName evidence="5">Uncharacterized protein</fullName>
    </submittedName>
</protein>
<evidence type="ECO:0000256" key="4">
    <source>
        <dbReference type="ARBA" id="ARBA00023136"/>
    </source>
</evidence>
<keyword evidence="2" id="KW-0812">Transmembrane</keyword>
<organism evidence="5 6">
    <name type="scientific">Acorus calamus</name>
    <name type="common">Sweet flag</name>
    <dbReference type="NCBI Taxonomy" id="4465"/>
    <lineage>
        <taxon>Eukaryota</taxon>
        <taxon>Viridiplantae</taxon>
        <taxon>Streptophyta</taxon>
        <taxon>Embryophyta</taxon>
        <taxon>Tracheophyta</taxon>
        <taxon>Spermatophyta</taxon>
        <taxon>Magnoliopsida</taxon>
        <taxon>Liliopsida</taxon>
        <taxon>Acoraceae</taxon>
        <taxon>Acorus</taxon>
    </lineage>
</organism>
<accession>A0AAV9DW86</accession>
<dbReference type="Proteomes" id="UP001180020">
    <property type="component" value="Unassembled WGS sequence"/>
</dbReference>
<dbReference type="EMBL" id="JAUJYO010000011">
    <property type="protein sequence ID" value="KAK1304920.1"/>
    <property type="molecule type" value="Genomic_DNA"/>
</dbReference>
<evidence type="ECO:0000313" key="6">
    <source>
        <dbReference type="Proteomes" id="UP001180020"/>
    </source>
</evidence>
<reference evidence="5" key="1">
    <citation type="journal article" date="2023" name="Nat. Commun.">
        <title>Diploid and tetraploid genomes of Acorus and the evolution of monocots.</title>
        <authorList>
            <person name="Ma L."/>
            <person name="Liu K.W."/>
            <person name="Li Z."/>
            <person name="Hsiao Y.Y."/>
            <person name="Qi Y."/>
            <person name="Fu T."/>
            <person name="Tang G.D."/>
            <person name="Zhang D."/>
            <person name="Sun W.H."/>
            <person name="Liu D.K."/>
            <person name="Li Y."/>
            <person name="Chen G.Z."/>
            <person name="Liu X.D."/>
            <person name="Liao X.Y."/>
            <person name="Jiang Y.T."/>
            <person name="Yu X."/>
            <person name="Hao Y."/>
            <person name="Huang J."/>
            <person name="Zhao X.W."/>
            <person name="Ke S."/>
            <person name="Chen Y.Y."/>
            <person name="Wu W.L."/>
            <person name="Hsu J.L."/>
            <person name="Lin Y.F."/>
            <person name="Huang M.D."/>
            <person name="Li C.Y."/>
            <person name="Huang L."/>
            <person name="Wang Z.W."/>
            <person name="Zhao X."/>
            <person name="Zhong W.Y."/>
            <person name="Peng D.H."/>
            <person name="Ahmad S."/>
            <person name="Lan S."/>
            <person name="Zhang J.S."/>
            <person name="Tsai W.C."/>
            <person name="Van de Peer Y."/>
            <person name="Liu Z.J."/>
        </authorList>
    </citation>
    <scope>NUCLEOTIDE SEQUENCE</scope>
    <source>
        <strain evidence="5">CP</strain>
    </source>
</reference>
<name>A0AAV9DW86_ACOCL</name>
<dbReference type="PANTHER" id="PTHR17920">
    <property type="entry name" value="TRANSMEMBRANE AND COILED-COIL DOMAIN-CONTAINING PROTEIN 4 TMCO4"/>
    <property type="match status" value="1"/>
</dbReference>
<dbReference type="PANTHER" id="PTHR17920:SF3">
    <property type="entry name" value="TRANSMEMBRANE AND COILED-COIL DOMAIN-CONTAINING PROTEIN 4"/>
    <property type="match status" value="1"/>
</dbReference>
<proteinExistence type="predicted"/>
<keyword evidence="6" id="KW-1185">Reference proteome</keyword>
<dbReference type="GO" id="GO:0016020">
    <property type="term" value="C:membrane"/>
    <property type="evidence" value="ECO:0007669"/>
    <property type="project" value="UniProtKB-SubCell"/>
</dbReference>
<evidence type="ECO:0000256" key="3">
    <source>
        <dbReference type="ARBA" id="ARBA00022989"/>
    </source>
</evidence>
<dbReference type="InterPro" id="IPR007941">
    <property type="entry name" value="DUF726"/>
</dbReference>
<comment type="caution">
    <text evidence="5">The sequence shown here is derived from an EMBL/GenBank/DDBJ whole genome shotgun (WGS) entry which is preliminary data.</text>
</comment>